<dbReference type="PANTHER" id="PTHR10871">
    <property type="entry name" value="30S RIBOSOMAL PROTEIN S13/40S RIBOSOMAL PROTEIN S18"/>
    <property type="match status" value="1"/>
</dbReference>
<accession>A0A098E7V4</accession>
<dbReference type="HAMAP" id="MF_01315">
    <property type="entry name" value="Ribosomal_uS13"/>
    <property type="match status" value="1"/>
</dbReference>
<evidence type="ECO:0000313" key="5">
    <source>
        <dbReference type="EMBL" id="CEG11596.1"/>
    </source>
</evidence>
<dbReference type="Pfam" id="PF00416">
    <property type="entry name" value="Ribosomal_S13"/>
    <property type="match status" value="1"/>
</dbReference>
<keyword evidence="3" id="KW-0687">Ribonucleoprotein</keyword>
<dbReference type="NCBIfam" id="NF003140">
    <property type="entry name" value="PRK04053.1"/>
    <property type="match status" value="1"/>
</dbReference>
<dbReference type="GO" id="GO:0015935">
    <property type="term" value="C:small ribosomal subunit"/>
    <property type="evidence" value="ECO:0007669"/>
    <property type="project" value="TreeGrafter"/>
</dbReference>
<dbReference type="Gene3D" id="4.10.910.10">
    <property type="entry name" value="30s ribosomal protein s13, domain 2"/>
    <property type="match status" value="1"/>
</dbReference>
<dbReference type="InterPro" id="IPR018269">
    <property type="entry name" value="Ribosomal_uS13_CS"/>
</dbReference>
<proteinExistence type="inferred from homology"/>
<dbReference type="EMBL" id="CCXY01000061">
    <property type="protein sequence ID" value="CEG11596.1"/>
    <property type="molecule type" value="Genomic_DNA"/>
</dbReference>
<evidence type="ECO:0000256" key="4">
    <source>
        <dbReference type="SAM" id="MobiDB-lite"/>
    </source>
</evidence>
<feature type="region of interest" description="Disordered" evidence="4">
    <location>
        <begin position="176"/>
        <end position="232"/>
    </location>
</feature>
<dbReference type="GO" id="GO:0003723">
    <property type="term" value="F:RNA binding"/>
    <property type="evidence" value="ECO:0007669"/>
    <property type="project" value="InterPro"/>
</dbReference>
<dbReference type="InterPro" id="IPR027437">
    <property type="entry name" value="Rbsml_uS13_C"/>
</dbReference>
<dbReference type="GO" id="GO:0005829">
    <property type="term" value="C:cytosol"/>
    <property type="evidence" value="ECO:0007669"/>
    <property type="project" value="TreeGrafter"/>
</dbReference>
<dbReference type="AlphaFoldDB" id="A0A098E7V4"/>
<feature type="region of interest" description="Disordered" evidence="4">
    <location>
        <begin position="1"/>
        <end position="66"/>
    </location>
</feature>
<feature type="compositionally biased region" description="Basic and acidic residues" evidence="4">
    <location>
        <begin position="204"/>
        <end position="214"/>
    </location>
</feature>
<feature type="compositionally biased region" description="Low complexity" evidence="4">
    <location>
        <begin position="215"/>
        <end position="232"/>
    </location>
</feature>
<evidence type="ECO:0000256" key="1">
    <source>
        <dbReference type="ARBA" id="ARBA00008080"/>
    </source>
</evidence>
<dbReference type="GO" id="GO:0003735">
    <property type="term" value="F:structural constituent of ribosome"/>
    <property type="evidence" value="ECO:0007669"/>
    <property type="project" value="InterPro"/>
</dbReference>
<feature type="compositionally biased region" description="Basic and acidic residues" evidence="4">
    <location>
        <begin position="39"/>
        <end position="63"/>
    </location>
</feature>
<protein>
    <submittedName>
        <fullName evidence="5">30S ribosomal protein S13 (Modular protein)</fullName>
    </submittedName>
</protein>
<dbReference type="PROSITE" id="PS00646">
    <property type="entry name" value="RIBOSOMAL_S13_1"/>
    <property type="match status" value="1"/>
</dbReference>
<dbReference type="InterPro" id="IPR001892">
    <property type="entry name" value="Ribosomal_uS13"/>
</dbReference>
<comment type="similarity">
    <text evidence="1">Belongs to the universal ribosomal protein uS13 family.</text>
</comment>
<keyword evidence="2 5" id="KW-0689">Ribosomal protein</keyword>
<feature type="compositionally biased region" description="Basic residues" evidence="4">
    <location>
        <begin position="188"/>
        <end position="198"/>
    </location>
</feature>
<sequence length="232" mass="25224">MVTEKKEKEGKAPASGKEKTGKEKAGMDENTSKEAVTSKSKESPASKVKEKKEGKAVGKETKSHAHRIVRLLEHTLNGDKKVNAAIRDIKGVGYRTASLLAKNLNMKDKLLADLNDDEISHLETGLKNISAVVPSWMLNHRNDQFTGSNLHLVGTDLDIALKNDIEFMQKTKTYKGIRHTQGQPVRGQRTRTSFRKGKSVGVVKKKEAPAKAGEKGAPAGKPAAKTAAPPKK</sequence>
<dbReference type="GO" id="GO:0006412">
    <property type="term" value="P:translation"/>
    <property type="evidence" value="ECO:0007669"/>
    <property type="project" value="InterPro"/>
</dbReference>
<dbReference type="PROSITE" id="PS50159">
    <property type="entry name" value="RIBOSOMAL_S13_2"/>
    <property type="match status" value="1"/>
</dbReference>
<dbReference type="PANTHER" id="PTHR10871:SF3">
    <property type="entry name" value="SMALL RIBOSOMAL SUBUNIT PROTEIN US13"/>
    <property type="match status" value="1"/>
</dbReference>
<dbReference type="SUPFAM" id="SSF46946">
    <property type="entry name" value="S13-like H2TH domain"/>
    <property type="match status" value="1"/>
</dbReference>
<gene>
    <name evidence="5" type="ORF">MSIBF_A1530027</name>
</gene>
<name>A0A098E7V4_9ZZZZ</name>
<dbReference type="InterPro" id="IPR010979">
    <property type="entry name" value="Ribosomal_uS13-like_H2TH"/>
</dbReference>
<evidence type="ECO:0000256" key="3">
    <source>
        <dbReference type="ARBA" id="ARBA00023274"/>
    </source>
</evidence>
<feature type="compositionally biased region" description="Basic and acidic residues" evidence="4">
    <location>
        <begin position="1"/>
        <end position="32"/>
    </location>
</feature>
<dbReference type="Gene3D" id="1.10.8.50">
    <property type="match status" value="1"/>
</dbReference>
<evidence type="ECO:0000256" key="2">
    <source>
        <dbReference type="ARBA" id="ARBA00022980"/>
    </source>
</evidence>
<organism evidence="5">
    <name type="scientific">groundwater metagenome</name>
    <dbReference type="NCBI Taxonomy" id="717931"/>
    <lineage>
        <taxon>unclassified sequences</taxon>
        <taxon>metagenomes</taxon>
        <taxon>ecological metagenomes</taxon>
    </lineage>
</organism>
<reference evidence="5" key="1">
    <citation type="submission" date="2014-09" db="EMBL/GenBank/DDBJ databases">
        <authorList>
            <person name="Probst J Alexander"/>
        </authorList>
    </citation>
    <scope>NUCLEOTIDE SEQUENCE</scope>
</reference>